<keyword evidence="3" id="KW-1185">Reference proteome</keyword>
<dbReference type="EMBL" id="VLNY01000005">
    <property type="protein sequence ID" value="KAA0022544.1"/>
    <property type="molecule type" value="Genomic_DNA"/>
</dbReference>
<comment type="caution">
    <text evidence="2">The sequence shown here is derived from an EMBL/GenBank/DDBJ whole genome shotgun (WGS) entry which is preliminary data.</text>
</comment>
<dbReference type="Proteomes" id="UP000322244">
    <property type="component" value="Unassembled WGS sequence"/>
</dbReference>
<sequence>MLVRLFRGLSGLLTGGVIVLTLVVIGAAVVGHERNFPGPGAESIGWHVASAVVVLIVQRVADRRGGFVSFAASTLVIVVTGLLLWSQWWG</sequence>
<dbReference type="AlphaFoldDB" id="A0A5A7SAM8"/>
<feature type="transmembrane region" description="Helical" evidence="1">
    <location>
        <begin position="68"/>
        <end position="88"/>
    </location>
</feature>
<dbReference type="OrthoDB" id="4561477at2"/>
<name>A0A5A7SAM8_9NOCA</name>
<feature type="transmembrane region" description="Helical" evidence="1">
    <location>
        <begin position="44"/>
        <end position="61"/>
    </location>
</feature>
<feature type="transmembrane region" description="Helical" evidence="1">
    <location>
        <begin position="12"/>
        <end position="32"/>
    </location>
</feature>
<organism evidence="2 3">
    <name type="scientific">Antrihabitans cavernicola</name>
    <dbReference type="NCBI Taxonomy" id="2495913"/>
    <lineage>
        <taxon>Bacteria</taxon>
        <taxon>Bacillati</taxon>
        <taxon>Actinomycetota</taxon>
        <taxon>Actinomycetes</taxon>
        <taxon>Mycobacteriales</taxon>
        <taxon>Nocardiaceae</taxon>
        <taxon>Antrihabitans</taxon>
    </lineage>
</organism>
<keyword evidence="1" id="KW-0812">Transmembrane</keyword>
<proteinExistence type="predicted"/>
<gene>
    <name evidence="2" type="ORF">FOY51_12660</name>
</gene>
<evidence type="ECO:0000313" key="3">
    <source>
        <dbReference type="Proteomes" id="UP000322244"/>
    </source>
</evidence>
<keyword evidence="1" id="KW-0472">Membrane</keyword>
<protein>
    <submittedName>
        <fullName evidence="2">Uncharacterized protein</fullName>
    </submittedName>
</protein>
<dbReference type="RefSeq" id="WP_149430600.1">
    <property type="nucleotide sequence ID" value="NZ_VLNY01000005.1"/>
</dbReference>
<evidence type="ECO:0000313" key="2">
    <source>
        <dbReference type="EMBL" id="KAA0022544.1"/>
    </source>
</evidence>
<accession>A0A5A7SAM8</accession>
<evidence type="ECO:0000256" key="1">
    <source>
        <dbReference type="SAM" id="Phobius"/>
    </source>
</evidence>
<reference evidence="2 3" key="1">
    <citation type="submission" date="2019-07" db="EMBL/GenBank/DDBJ databases">
        <title>Rhodococcus cavernicolus sp. nov., isolated from a cave.</title>
        <authorList>
            <person name="Lee S.D."/>
        </authorList>
    </citation>
    <scope>NUCLEOTIDE SEQUENCE [LARGE SCALE GENOMIC DNA]</scope>
    <source>
        <strain evidence="2 3">C1-24</strain>
    </source>
</reference>
<keyword evidence="1" id="KW-1133">Transmembrane helix</keyword>